<accession>A0A1I6L651</accession>
<dbReference type="SUPFAM" id="SSF53448">
    <property type="entry name" value="Nucleotide-diphospho-sugar transferases"/>
    <property type="match status" value="1"/>
</dbReference>
<dbReference type="Proteomes" id="UP000198824">
    <property type="component" value="Unassembled WGS sequence"/>
</dbReference>
<evidence type="ECO:0000259" key="4">
    <source>
        <dbReference type="Pfam" id="PF00535"/>
    </source>
</evidence>
<dbReference type="GO" id="GO:0016757">
    <property type="term" value="F:glycosyltransferase activity"/>
    <property type="evidence" value="ECO:0007669"/>
    <property type="project" value="UniProtKB-KW"/>
</dbReference>
<feature type="domain" description="Glycosyltransferase 2-like" evidence="4">
    <location>
        <begin position="7"/>
        <end position="102"/>
    </location>
</feature>
<keyword evidence="2" id="KW-0328">Glycosyltransferase</keyword>
<evidence type="ECO:0000256" key="3">
    <source>
        <dbReference type="ARBA" id="ARBA00022679"/>
    </source>
</evidence>
<evidence type="ECO:0000256" key="2">
    <source>
        <dbReference type="ARBA" id="ARBA00022676"/>
    </source>
</evidence>
<keyword evidence="3 5" id="KW-0808">Transferase</keyword>
<dbReference type="STRING" id="1166337.SAMN05192580_2352"/>
<gene>
    <name evidence="5" type="ORF">SAMN05192580_2352</name>
</gene>
<evidence type="ECO:0000313" key="6">
    <source>
        <dbReference type="Proteomes" id="UP000198824"/>
    </source>
</evidence>
<dbReference type="EMBL" id="FOZG01000002">
    <property type="protein sequence ID" value="SFR98953.1"/>
    <property type="molecule type" value="Genomic_DNA"/>
</dbReference>
<sequence>MKILAAIVTHNRRDLLARCVDHVRAQTRVPDDIVVINNASTDGTVEMLDARGVAHIDQANLGSAGGWNRAIAACRDGGFDAVWLMDDDGYPDARALAALEAAIGPGIACASSVVLREDQPSHFVFPFPLLDRAGLPVVAGRPRKLPTLSELEQAAPQGSYPFAHLFNGALVSRAAIEAAGTVDTRFFMFGDEVDYFFRLRRAGEVRSVLAARHYHPDVAQRGLTPAKLYYYLKNTLVLNRRYFDKVALRNVLTLGVGLARYGTRNGWGTLAGVLLGRQRRLVPLAVMRGLRGQVGPDFDG</sequence>
<reference evidence="5 6" key="1">
    <citation type="submission" date="2016-10" db="EMBL/GenBank/DDBJ databases">
        <authorList>
            <person name="de Groot N.N."/>
        </authorList>
    </citation>
    <scope>NUCLEOTIDE SEQUENCE [LARGE SCALE GENOMIC DNA]</scope>
    <source>
        <strain evidence="5 6">S5-249</strain>
    </source>
</reference>
<name>A0A1I6L651_9SPHN</name>
<dbReference type="Gene3D" id="3.90.550.10">
    <property type="entry name" value="Spore Coat Polysaccharide Biosynthesis Protein SpsA, Chain A"/>
    <property type="match status" value="1"/>
</dbReference>
<dbReference type="InterPro" id="IPR001173">
    <property type="entry name" value="Glyco_trans_2-like"/>
</dbReference>
<comment type="similarity">
    <text evidence="1">Belongs to the glycosyltransferase 2 family.</text>
</comment>
<dbReference type="RefSeq" id="WP_165611290.1">
    <property type="nucleotide sequence ID" value="NZ_FOZG01000002.1"/>
</dbReference>
<dbReference type="AlphaFoldDB" id="A0A1I6L651"/>
<evidence type="ECO:0000313" key="5">
    <source>
        <dbReference type="EMBL" id="SFR98953.1"/>
    </source>
</evidence>
<dbReference type="Pfam" id="PF00535">
    <property type="entry name" value="Glycos_transf_2"/>
    <property type="match status" value="1"/>
</dbReference>
<organism evidence="5 6">
    <name type="scientific">Sphingomonas jatrophae</name>
    <dbReference type="NCBI Taxonomy" id="1166337"/>
    <lineage>
        <taxon>Bacteria</taxon>
        <taxon>Pseudomonadati</taxon>
        <taxon>Pseudomonadota</taxon>
        <taxon>Alphaproteobacteria</taxon>
        <taxon>Sphingomonadales</taxon>
        <taxon>Sphingomonadaceae</taxon>
        <taxon>Sphingomonas</taxon>
    </lineage>
</organism>
<protein>
    <submittedName>
        <fullName evidence="5">Glycosyltransferase, GT2 family</fullName>
    </submittedName>
</protein>
<dbReference type="InterPro" id="IPR029044">
    <property type="entry name" value="Nucleotide-diphossugar_trans"/>
</dbReference>
<dbReference type="PANTHER" id="PTHR43179">
    <property type="entry name" value="RHAMNOSYLTRANSFERASE WBBL"/>
    <property type="match status" value="1"/>
</dbReference>
<dbReference type="PANTHER" id="PTHR43179:SF12">
    <property type="entry name" value="GALACTOFURANOSYLTRANSFERASE GLFT2"/>
    <property type="match status" value="1"/>
</dbReference>
<proteinExistence type="inferred from homology"/>
<keyword evidence="6" id="KW-1185">Reference proteome</keyword>
<evidence type="ECO:0000256" key="1">
    <source>
        <dbReference type="ARBA" id="ARBA00006739"/>
    </source>
</evidence>